<reference evidence="2" key="1">
    <citation type="submission" date="2014-09" db="EMBL/GenBank/DDBJ databases">
        <authorList>
            <person name="Magalhaes I.L.F."/>
            <person name="Oliveira U."/>
            <person name="Santos F.R."/>
            <person name="Vidigal T.H.D.A."/>
            <person name="Brescovit A.D."/>
            <person name="Santos A.J."/>
        </authorList>
    </citation>
    <scope>NUCLEOTIDE SEQUENCE</scope>
    <source>
        <tissue evidence="2">Shoot tissue taken approximately 20 cm above the soil surface</tissue>
    </source>
</reference>
<dbReference type="EMBL" id="GBRH01277772">
    <property type="protein sequence ID" value="JAD20123.1"/>
    <property type="molecule type" value="Transcribed_RNA"/>
</dbReference>
<feature type="region of interest" description="Disordered" evidence="1">
    <location>
        <begin position="1"/>
        <end position="25"/>
    </location>
</feature>
<protein>
    <submittedName>
        <fullName evidence="2">Uncharacterized protein</fullName>
    </submittedName>
</protein>
<evidence type="ECO:0000313" key="2">
    <source>
        <dbReference type="EMBL" id="JAD20123.1"/>
    </source>
</evidence>
<dbReference type="AlphaFoldDB" id="A0A0A8Y599"/>
<reference evidence="2" key="2">
    <citation type="journal article" date="2015" name="Data Brief">
        <title>Shoot transcriptome of the giant reed, Arundo donax.</title>
        <authorList>
            <person name="Barrero R.A."/>
            <person name="Guerrero F.D."/>
            <person name="Moolhuijzen P."/>
            <person name="Goolsby J.A."/>
            <person name="Tidwell J."/>
            <person name="Bellgard S.E."/>
            <person name="Bellgard M.I."/>
        </authorList>
    </citation>
    <scope>NUCLEOTIDE SEQUENCE</scope>
    <source>
        <tissue evidence="2">Shoot tissue taken approximately 20 cm above the soil surface</tissue>
    </source>
</reference>
<proteinExistence type="predicted"/>
<name>A0A0A8Y599_ARUDO</name>
<feature type="compositionally biased region" description="Basic and acidic residues" evidence="1">
    <location>
        <begin position="14"/>
        <end position="25"/>
    </location>
</feature>
<organism evidence="2">
    <name type="scientific">Arundo donax</name>
    <name type="common">Giant reed</name>
    <name type="synonym">Donax arundinaceus</name>
    <dbReference type="NCBI Taxonomy" id="35708"/>
    <lineage>
        <taxon>Eukaryota</taxon>
        <taxon>Viridiplantae</taxon>
        <taxon>Streptophyta</taxon>
        <taxon>Embryophyta</taxon>
        <taxon>Tracheophyta</taxon>
        <taxon>Spermatophyta</taxon>
        <taxon>Magnoliopsida</taxon>
        <taxon>Liliopsida</taxon>
        <taxon>Poales</taxon>
        <taxon>Poaceae</taxon>
        <taxon>PACMAD clade</taxon>
        <taxon>Arundinoideae</taxon>
        <taxon>Arundineae</taxon>
        <taxon>Arundo</taxon>
    </lineage>
</organism>
<sequence>MFSVSSKWKGVTVSKKENSRRLIHT</sequence>
<evidence type="ECO:0000256" key="1">
    <source>
        <dbReference type="SAM" id="MobiDB-lite"/>
    </source>
</evidence>
<accession>A0A0A8Y599</accession>